<dbReference type="GeneID" id="97668175"/>
<sequence length="551" mass="62640">MMNADDNWKRNWVNRGVAGYLAVFIVGLLVNPSFVRANEILENVRWLLSDPERLPLIVEKRRNEIAAFYNSDQGEVLWLNQPRSLELTNHMENADREGLRPEDYPAEVLVKATASLNSLSSAADVAWVELLHTGHFLDYVHDLRAGRVSPRVLYPDAYMPFNSIDAVEALSRLVASEDMDIFIADWQPQDDTYRRLKAHLQQLHEIRKSGGFTYLEPGEAVEAGQSAPEVPALRKRLLEDGLIADASDDEFFDKRLAFAVGQARQRYGLDVSGRVTPELIRALNIPVGRRIEQLTNAMERIRWLPNEYARLQLYINKGENTYVFLDNGRVVQEGQAYPNCPDRNHTTMATTIEAVTFHPTWQVPWEFFGKELLPRLQQDPEQVEAAGYYLKRSGADVPLDALPWKQATIRDLERASNREQYALYLPASSENPLGKYAYRLRQEHRLSLFDLDAAPEDGLFCNPYLPKTAFGIVNGLDILDKIIEPRVLPVDGIEDRISRRDTVTFPARGGLMAVVSHLSVWVQRQGLIRFGHDPYLEDARLTAALSGRPKP</sequence>
<dbReference type="Pfam" id="PF20142">
    <property type="entry name" value="Scaffold"/>
    <property type="match status" value="1"/>
</dbReference>
<evidence type="ECO:0000259" key="1">
    <source>
        <dbReference type="Pfam" id="PF20142"/>
    </source>
</evidence>
<dbReference type="STRING" id="311410.LA5095_03363"/>
<keyword evidence="3" id="KW-1185">Reference proteome</keyword>
<dbReference type="InterPro" id="IPR052905">
    <property type="entry name" value="LD-transpeptidase_YkuD-like"/>
</dbReference>
<organism evidence="2 3">
    <name type="scientific">Roseibium album</name>
    <dbReference type="NCBI Taxonomy" id="311410"/>
    <lineage>
        <taxon>Bacteria</taxon>
        <taxon>Pseudomonadati</taxon>
        <taxon>Pseudomonadota</taxon>
        <taxon>Alphaproteobacteria</taxon>
        <taxon>Hyphomicrobiales</taxon>
        <taxon>Stappiaceae</taxon>
        <taxon>Roseibium</taxon>
    </lineage>
</organism>
<evidence type="ECO:0000313" key="3">
    <source>
        <dbReference type="Proteomes" id="UP000049983"/>
    </source>
</evidence>
<dbReference type="Proteomes" id="UP000049983">
    <property type="component" value="Unassembled WGS sequence"/>
</dbReference>
<dbReference type="Gene3D" id="1.10.101.10">
    <property type="entry name" value="PGBD-like superfamily/PGBD"/>
    <property type="match status" value="1"/>
</dbReference>
<reference evidence="3" key="1">
    <citation type="submission" date="2015-07" db="EMBL/GenBank/DDBJ databases">
        <authorList>
            <person name="Rodrigo-Torres Lidia"/>
            <person name="Arahal R.David."/>
        </authorList>
    </citation>
    <scope>NUCLEOTIDE SEQUENCE [LARGE SCALE GENOMIC DNA]</scope>
    <source>
        <strain evidence="3">CECT 5096</strain>
    </source>
</reference>
<name>A0A0M7ANC4_9HYPH</name>
<evidence type="ECO:0000313" key="2">
    <source>
        <dbReference type="EMBL" id="CTQ65342.1"/>
    </source>
</evidence>
<feature type="domain" description="L,D-transpeptidase scaffold" evidence="1">
    <location>
        <begin position="64"/>
        <end position="200"/>
    </location>
</feature>
<dbReference type="OrthoDB" id="7670868at2"/>
<dbReference type="PANTHER" id="PTHR41533:SF2">
    <property type="entry name" value="BLR7131 PROTEIN"/>
    <property type="match status" value="1"/>
</dbReference>
<dbReference type="EMBL" id="CXWC01000001">
    <property type="protein sequence ID" value="CTQ65342.1"/>
    <property type="molecule type" value="Genomic_DNA"/>
</dbReference>
<protein>
    <submittedName>
        <fullName evidence="2">Murein L,D-transpeptidase</fullName>
    </submittedName>
</protein>
<dbReference type="InterPro" id="IPR036366">
    <property type="entry name" value="PGBDSf"/>
</dbReference>
<dbReference type="RefSeq" id="WP_144436017.1">
    <property type="nucleotide sequence ID" value="NZ_CXWA01000003.1"/>
</dbReference>
<dbReference type="SUPFAM" id="SSF47090">
    <property type="entry name" value="PGBD-like"/>
    <property type="match status" value="1"/>
</dbReference>
<dbReference type="InterPro" id="IPR045380">
    <property type="entry name" value="LD_TPept_scaffold_dom"/>
</dbReference>
<proteinExistence type="predicted"/>
<accession>A0A0M7ANC4</accession>
<dbReference type="InterPro" id="IPR036365">
    <property type="entry name" value="PGBD-like_sf"/>
</dbReference>
<gene>
    <name evidence="2" type="ORF">LA5096_00729</name>
</gene>
<dbReference type="AlphaFoldDB" id="A0A0M7ANC4"/>
<dbReference type="PANTHER" id="PTHR41533">
    <property type="entry name" value="L,D-TRANSPEPTIDASE HI_1667-RELATED"/>
    <property type="match status" value="1"/>
</dbReference>